<dbReference type="InterPro" id="IPR036670">
    <property type="entry name" value="SecA_X-link_sf"/>
</dbReference>
<feature type="domain" description="SecA family profile" evidence="19">
    <location>
        <begin position="5"/>
        <end position="637"/>
    </location>
</feature>
<dbReference type="Gene3D" id="3.90.1440.10">
    <property type="entry name" value="SecA, preprotein cross-linking domain"/>
    <property type="match status" value="1"/>
</dbReference>
<keyword evidence="5 15" id="KW-0963">Cytoplasm</keyword>
<organism evidence="20 21">
    <name type="scientific">Siculibacillus lacustris</name>
    <dbReference type="NCBI Taxonomy" id="1549641"/>
    <lineage>
        <taxon>Bacteria</taxon>
        <taxon>Pseudomonadati</taxon>
        <taxon>Pseudomonadota</taxon>
        <taxon>Alphaproteobacteria</taxon>
        <taxon>Hyphomicrobiales</taxon>
        <taxon>Ancalomicrobiaceae</taxon>
        <taxon>Siculibacillus</taxon>
    </lineage>
</organism>
<dbReference type="InterPro" id="IPR020937">
    <property type="entry name" value="SecA_CS"/>
</dbReference>
<dbReference type="EC" id="7.4.2.8" evidence="15"/>
<dbReference type="InterPro" id="IPR004027">
    <property type="entry name" value="SEC_C_motif"/>
</dbReference>
<dbReference type="InterPro" id="IPR044722">
    <property type="entry name" value="SecA_SF2_C"/>
</dbReference>
<evidence type="ECO:0000256" key="7">
    <source>
        <dbReference type="ARBA" id="ARBA00022723"/>
    </source>
</evidence>
<evidence type="ECO:0000256" key="11">
    <source>
        <dbReference type="ARBA" id="ARBA00022927"/>
    </source>
</evidence>
<keyword evidence="4 15" id="KW-1003">Cell membrane</keyword>
<dbReference type="GO" id="GO:0031522">
    <property type="term" value="C:cell envelope Sec protein transport complex"/>
    <property type="evidence" value="ECO:0007669"/>
    <property type="project" value="TreeGrafter"/>
</dbReference>
<comment type="cofactor">
    <cofactor evidence="1">
        <name>Zn(2+)</name>
        <dbReference type="ChEBI" id="CHEBI:29105"/>
    </cofactor>
</comment>
<dbReference type="InterPro" id="IPR027417">
    <property type="entry name" value="P-loop_NTPase"/>
</dbReference>
<evidence type="ECO:0000256" key="9">
    <source>
        <dbReference type="ARBA" id="ARBA00022833"/>
    </source>
</evidence>
<dbReference type="SUPFAM" id="SSF81767">
    <property type="entry name" value="Pre-protein crosslinking domain of SecA"/>
    <property type="match status" value="1"/>
</dbReference>
<dbReference type="Pfam" id="PF07516">
    <property type="entry name" value="SecA_SW"/>
    <property type="match status" value="1"/>
</dbReference>
<dbReference type="NCBIfam" id="NF009538">
    <property type="entry name" value="PRK12904.1"/>
    <property type="match status" value="1"/>
</dbReference>
<dbReference type="FunFam" id="3.40.50.300:FF:000334">
    <property type="entry name" value="Protein translocase subunit SecA"/>
    <property type="match status" value="1"/>
</dbReference>
<comment type="caution">
    <text evidence="20">The sequence shown here is derived from an EMBL/GenBank/DDBJ whole genome shotgun (WGS) entry which is preliminary data.</text>
</comment>
<evidence type="ECO:0000256" key="17">
    <source>
        <dbReference type="SAM" id="MobiDB-lite"/>
    </source>
</evidence>
<dbReference type="Gene3D" id="3.40.50.300">
    <property type="entry name" value="P-loop containing nucleotide triphosphate hydrolases"/>
    <property type="match status" value="2"/>
</dbReference>
<dbReference type="SUPFAM" id="SSF52540">
    <property type="entry name" value="P-loop containing nucleoside triphosphate hydrolases"/>
    <property type="match status" value="2"/>
</dbReference>
<dbReference type="FunFam" id="3.90.1440.10:FF:000001">
    <property type="entry name" value="Preprotein translocase subunit SecA"/>
    <property type="match status" value="1"/>
</dbReference>
<evidence type="ECO:0000256" key="10">
    <source>
        <dbReference type="ARBA" id="ARBA00022840"/>
    </source>
</evidence>
<dbReference type="GO" id="GO:0005886">
    <property type="term" value="C:plasma membrane"/>
    <property type="evidence" value="ECO:0007669"/>
    <property type="project" value="UniProtKB-SubCell"/>
</dbReference>
<keyword evidence="3 15" id="KW-0813">Transport</keyword>
<feature type="compositionally biased region" description="Basic and acidic residues" evidence="17">
    <location>
        <begin position="861"/>
        <end position="874"/>
    </location>
</feature>
<accession>A0A4Q9VVW9</accession>
<evidence type="ECO:0000256" key="2">
    <source>
        <dbReference type="ARBA" id="ARBA00007650"/>
    </source>
</evidence>
<dbReference type="NCBIfam" id="TIGR00963">
    <property type="entry name" value="secA"/>
    <property type="match status" value="1"/>
</dbReference>
<evidence type="ECO:0000256" key="3">
    <source>
        <dbReference type="ARBA" id="ARBA00022448"/>
    </source>
</evidence>
<dbReference type="InterPro" id="IPR036266">
    <property type="entry name" value="SecA_Wing/Scaffold_sf"/>
</dbReference>
<keyword evidence="7" id="KW-0479">Metal-binding</keyword>
<keyword evidence="21" id="KW-1185">Reference proteome</keyword>
<dbReference type="CDD" id="cd18803">
    <property type="entry name" value="SF2_C_secA"/>
    <property type="match status" value="1"/>
</dbReference>
<dbReference type="GO" id="GO:0043952">
    <property type="term" value="P:protein transport by the Sec complex"/>
    <property type="evidence" value="ECO:0007669"/>
    <property type="project" value="TreeGrafter"/>
</dbReference>
<evidence type="ECO:0000256" key="5">
    <source>
        <dbReference type="ARBA" id="ARBA00022490"/>
    </source>
</evidence>
<evidence type="ECO:0000256" key="14">
    <source>
        <dbReference type="ARBA" id="ARBA00023136"/>
    </source>
</evidence>
<evidence type="ECO:0000259" key="19">
    <source>
        <dbReference type="PROSITE" id="PS51196"/>
    </source>
</evidence>
<keyword evidence="14 15" id="KW-0472">Membrane</keyword>
<dbReference type="HAMAP" id="MF_01382">
    <property type="entry name" value="SecA"/>
    <property type="match status" value="1"/>
</dbReference>
<evidence type="ECO:0000313" key="20">
    <source>
        <dbReference type="EMBL" id="TBW40426.1"/>
    </source>
</evidence>
<dbReference type="GO" id="GO:0005829">
    <property type="term" value="C:cytosol"/>
    <property type="evidence" value="ECO:0007669"/>
    <property type="project" value="TreeGrafter"/>
</dbReference>
<dbReference type="Pfam" id="PF07517">
    <property type="entry name" value="SecA_DEAD"/>
    <property type="match status" value="1"/>
</dbReference>
<dbReference type="PROSITE" id="PS01312">
    <property type="entry name" value="SECA"/>
    <property type="match status" value="1"/>
</dbReference>
<dbReference type="CDD" id="cd17928">
    <property type="entry name" value="DEXDc_SecA"/>
    <property type="match status" value="1"/>
</dbReference>
<dbReference type="EMBL" id="SJFN01000004">
    <property type="protein sequence ID" value="TBW40426.1"/>
    <property type="molecule type" value="Genomic_DNA"/>
</dbReference>
<dbReference type="PANTHER" id="PTHR30612">
    <property type="entry name" value="SECA INNER MEMBRANE COMPONENT OF SEC PROTEIN SECRETION SYSTEM"/>
    <property type="match status" value="1"/>
</dbReference>
<name>A0A4Q9VVW9_9HYPH</name>
<comment type="function">
    <text evidence="15">Part of the Sec protein translocase complex. Interacts with the SecYEG preprotein conducting channel. Has a central role in coupling the hydrolysis of ATP to the transfer of proteins into and across the cell membrane, serving both as a receptor for the preprotein-SecB complex and as an ATP-driven molecular motor driving the stepwise translocation of polypeptide chains across the membrane.</text>
</comment>
<dbReference type="FunFam" id="1.10.3060.10:FF:000003">
    <property type="entry name" value="Protein translocase subunit SecA"/>
    <property type="match status" value="1"/>
</dbReference>
<dbReference type="Pfam" id="PF02810">
    <property type="entry name" value="SEC-C"/>
    <property type="match status" value="1"/>
</dbReference>
<feature type="region of interest" description="Disordered" evidence="17">
    <location>
        <begin position="853"/>
        <end position="891"/>
    </location>
</feature>
<dbReference type="Proteomes" id="UP000292781">
    <property type="component" value="Unassembled WGS sequence"/>
</dbReference>
<protein>
    <recommendedName>
        <fullName evidence="15 16">Protein translocase subunit SecA</fullName>
        <ecNumber evidence="15">7.4.2.8</ecNumber>
    </recommendedName>
</protein>
<keyword evidence="11 15" id="KW-0653">Protein transport</keyword>
<keyword evidence="6" id="KW-0997">Cell inner membrane</keyword>
<dbReference type="SUPFAM" id="SSF81886">
    <property type="entry name" value="Helical scaffold and wing domains of SecA"/>
    <property type="match status" value="1"/>
</dbReference>
<sequence>MIGLGTLAKKLFGSANDRKVKAYRPRVDAIAALEPEIAALSDDALRARTAAFREQLAAGTPLDDLLVPAFATVREAAKRVIGQRHYDVQMIGGMVLHEGKIAEMKTGEGKTLVATLAVYLNALPAKGVHVVTVNDYLAKRDSEWMGQIYRFLGLTTGVIVHGMNDDERKVAYACDVTYGTNNELGFDYLRDNMKYEFVQMVQRGHPYAIVDEVDSILIDEARTPLIISGPLDDRSDLYNTIDKFIPGMTPKVDYEIDEKQRTTSFTEVGMEKIERALAGAGLLKGDGLYDVENVTVVHHVNQALRAHTLFQRDKDYIVKNDEVVIIDEFTGRMMPGRRYSEGLHQALEAKERVTVQPENQTLASITFQNYFRMYEKLAGMTGTALTEADEFLDIYNLEVIDIPTNMPVSRADDDDEVYRTAAEKYRAIIRLVKDCHSRGQPILVGTTSIEKSELLAEELIKEGFAQIDLTAPGAIAQLYKGAEGEKVFTVLNARYHEQEAVIVSQAGLPGAITIATNMAGRGTDIQLGGNADMRIRYELADMPEGPEREAAAQAIRAAVTVLKDKSIAAGGLFVLGTERHESRRIDNQLRGRSGRQGDPGHSKFFLSLQDDLMRIFGTDRMDGMLQKLGLQEDEAIVHPWINKALEKAQQKVEARNFDLRKNILKFDNVMNDQRKVVFEQRVELMTGEDVGETITGMRHDVVHDLVKKHIPENAYPEQWDVAGLHEELVEILSVELAVDAWAKEEGIAEEEVIHRVTEAADAIMADKLERFGAETMAYVEKAVLLQTLDHLWREHLVTLDHLRQVIGFRGYAQRDPLNEYKTEAFTLFEALLSGLRRAVTTQMMRIELVQPEPTPETTGLETRHLDAGTGRDEFTGQAPLGRAVDPNDPSTWGPVARNAPCPCGSGKKYKHCHGAFV</sequence>
<evidence type="ECO:0000259" key="18">
    <source>
        <dbReference type="PROSITE" id="PS51192"/>
    </source>
</evidence>
<evidence type="ECO:0000256" key="6">
    <source>
        <dbReference type="ARBA" id="ARBA00022519"/>
    </source>
</evidence>
<dbReference type="InterPro" id="IPR000185">
    <property type="entry name" value="SecA"/>
</dbReference>
<dbReference type="SMART" id="SM00958">
    <property type="entry name" value="SecA_PP_bind"/>
    <property type="match status" value="1"/>
</dbReference>
<dbReference type="InterPro" id="IPR014018">
    <property type="entry name" value="SecA_motor_DEAD"/>
</dbReference>
<dbReference type="Pfam" id="PF01043">
    <property type="entry name" value="SecA_PP_bind"/>
    <property type="match status" value="1"/>
</dbReference>
<comment type="subunit">
    <text evidence="15">Monomer and homodimer. Part of the essential Sec protein translocation apparatus which comprises SecA, SecYEG and auxiliary proteins SecDF-YajC and YidC.</text>
</comment>
<dbReference type="PROSITE" id="PS51196">
    <property type="entry name" value="SECA_MOTOR_DEAD"/>
    <property type="match status" value="1"/>
</dbReference>
<keyword evidence="13 15" id="KW-0811">Translocation</keyword>
<dbReference type="Gene3D" id="1.10.3060.10">
    <property type="entry name" value="Helical scaffold and wing domains of SecA"/>
    <property type="match status" value="1"/>
</dbReference>
<dbReference type="Pfam" id="PF21090">
    <property type="entry name" value="P-loop_SecA"/>
    <property type="match status" value="1"/>
</dbReference>
<dbReference type="GO" id="GO:0017038">
    <property type="term" value="P:protein import"/>
    <property type="evidence" value="ECO:0007669"/>
    <property type="project" value="InterPro"/>
</dbReference>
<evidence type="ECO:0000256" key="8">
    <source>
        <dbReference type="ARBA" id="ARBA00022741"/>
    </source>
</evidence>
<dbReference type="InterPro" id="IPR011130">
    <property type="entry name" value="SecA_preprotein_X-link_dom"/>
</dbReference>
<dbReference type="GO" id="GO:0065002">
    <property type="term" value="P:intracellular protein transmembrane transport"/>
    <property type="evidence" value="ECO:0007669"/>
    <property type="project" value="UniProtKB-UniRule"/>
</dbReference>
<keyword evidence="9" id="KW-0862">Zinc</keyword>
<dbReference type="InterPro" id="IPR011115">
    <property type="entry name" value="SecA_DEAD"/>
</dbReference>
<comment type="catalytic activity">
    <reaction evidence="15">
        <text>ATP + H2O + cellular proteinSide 1 = ADP + phosphate + cellular proteinSide 2.</text>
        <dbReference type="EC" id="7.4.2.8"/>
    </reaction>
</comment>
<reference evidence="20 21" key="1">
    <citation type="submission" date="2019-02" db="EMBL/GenBank/DDBJ databases">
        <title>Siculibacillus lacustris gen. nov., sp. nov., a new rosette-forming bacterium isolated from a freshwater crater lake (Lake St. Ana, Romania).</title>
        <authorList>
            <person name="Felfoldi T."/>
            <person name="Marton Z."/>
            <person name="Szabo A."/>
            <person name="Mentes A."/>
            <person name="Boka K."/>
            <person name="Marialigeti K."/>
            <person name="Mathe I."/>
            <person name="Koncz M."/>
            <person name="Schumann P."/>
            <person name="Toth E."/>
        </authorList>
    </citation>
    <scope>NUCLEOTIDE SEQUENCE [LARGE SCALE GENOMIC DNA]</scope>
    <source>
        <strain evidence="20 21">SA-279</strain>
    </source>
</reference>
<keyword evidence="12 15" id="KW-1278">Translocase</keyword>
<evidence type="ECO:0000256" key="4">
    <source>
        <dbReference type="ARBA" id="ARBA00022475"/>
    </source>
</evidence>
<feature type="binding site" evidence="15">
    <location>
        <position position="524"/>
    </location>
    <ligand>
        <name>ATP</name>
        <dbReference type="ChEBI" id="CHEBI:30616"/>
    </ligand>
</feature>
<feature type="binding site" evidence="15">
    <location>
        <position position="89"/>
    </location>
    <ligand>
        <name>ATP</name>
        <dbReference type="ChEBI" id="CHEBI:30616"/>
    </ligand>
</feature>
<dbReference type="FunFam" id="3.40.50.300:FF:001790">
    <property type="entry name" value="Protein translocase subunit SecA"/>
    <property type="match status" value="1"/>
</dbReference>
<dbReference type="GO" id="GO:0008564">
    <property type="term" value="F:protein-exporting ATPase activity"/>
    <property type="evidence" value="ECO:0007669"/>
    <property type="project" value="UniProtKB-EC"/>
</dbReference>
<keyword evidence="8 15" id="KW-0547">Nucleotide-binding</keyword>
<gene>
    <name evidence="15 20" type="primary">secA</name>
    <name evidence="20" type="ORF">EYW49_04395</name>
</gene>
<evidence type="ECO:0000313" key="21">
    <source>
        <dbReference type="Proteomes" id="UP000292781"/>
    </source>
</evidence>
<keyword evidence="10 15" id="KW-0067">ATP-binding</keyword>
<dbReference type="PRINTS" id="PR00906">
    <property type="entry name" value="SECA"/>
</dbReference>
<proteinExistence type="inferred from homology"/>
<comment type="subcellular location">
    <subcellularLocation>
        <location evidence="15">Cell membrane</location>
        <topology evidence="15">Peripheral membrane protein</topology>
        <orientation evidence="15">Cytoplasmic side</orientation>
    </subcellularLocation>
    <subcellularLocation>
        <location evidence="15">Cytoplasm</location>
    </subcellularLocation>
    <text evidence="15">Distribution is 50-50.</text>
</comment>
<dbReference type="GO" id="GO:0005524">
    <property type="term" value="F:ATP binding"/>
    <property type="evidence" value="ECO:0007669"/>
    <property type="project" value="UniProtKB-UniRule"/>
</dbReference>
<dbReference type="GO" id="GO:0006605">
    <property type="term" value="P:protein targeting"/>
    <property type="evidence" value="ECO:0007669"/>
    <property type="project" value="UniProtKB-UniRule"/>
</dbReference>
<dbReference type="PANTHER" id="PTHR30612:SF0">
    <property type="entry name" value="CHLOROPLAST PROTEIN-TRANSPORTING ATPASE"/>
    <property type="match status" value="1"/>
</dbReference>
<dbReference type="InterPro" id="IPR011116">
    <property type="entry name" value="SecA_Wing/Scaffold"/>
</dbReference>
<evidence type="ECO:0000256" key="16">
    <source>
        <dbReference type="RuleBase" id="RU003874"/>
    </source>
</evidence>
<feature type="domain" description="Helicase ATP-binding" evidence="18">
    <location>
        <begin position="91"/>
        <end position="249"/>
    </location>
</feature>
<dbReference type="RefSeq" id="WP_131306586.1">
    <property type="nucleotide sequence ID" value="NZ_SJFN01000004.1"/>
</dbReference>
<dbReference type="OrthoDB" id="9805579at2"/>
<feature type="binding site" evidence="15">
    <location>
        <begin position="107"/>
        <end position="111"/>
    </location>
    <ligand>
        <name>ATP</name>
        <dbReference type="ChEBI" id="CHEBI:30616"/>
    </ligand>
</feature>
<evidence type="ECO:0000256" key="12">
    <source>
        <dbReference type="ARBA" id="ARBA00022967"/>
    </source>
</evidence>
<dbReference type="PROSITE" id="PS51192">
    <property type="entry name" value="HELICASE_ATP_BIND_1"/>
    <property type="match status" value="1"/>
</dbReference>
<evidence type="ECO:0000256" key="1">
    <source>
        <dbReference type="ARBA" id="ARBA00001947"/>
    </source>
</evidence>
<dbReference type="InterPro" id="IPR014001">
    <property type="entry name" value="Helicase_ATP-bd"/>
</dbReference>
<dbReference type="GO" id="GO:0046872">
    <property type="term" value="F:metal ion binding"/>
    <property type="evidence" value="ECO:0007669"/>
    <property type="project" value="UniProtKB-KW"/>
</dbReference>
<comment type="similarity">
    <text evidence="2 15 16">Belongs to the SecA family.</text>
</comment>
<dbReference type="SMART" id="SM00957">
    <property type="entry name" value="SecA_DEAD"/>
    <property type="match status" value="1"/>
</dbReference>
<evidence type="ECO:0000256" key="13">
    <source>
        <dbReference type="ARBA" id="ARBA00023010"/>
    </source>
</evidence>
<evidence type="ECO:0000256" key="15">
    <source>
        <dbReference type="HAMAP-Rule" id="MF_01382"/>
    </source>
</evidence>
<dbReference type="AlphaFoldDB" id="A0A4Q9VVW9"/>